<organism evidence="5">
    <name type="scientific">Rhipicephalus appendiculatus</name>
    <name type="common">Brown ear tick</name>
    <dbReference type="NCBI Taxonomy" id="34631"/>
    <lineage>
        <taxon>Eukaryota</taxon>
        <taxon>Metazoa</taxon>
        <taxon>Ecdysozoa</taxon>
        <taxon>Arthropoda</taxon>
        <taxon>Chelicerata</taxon>
        <taxon>Arachnida</taxon>
        <taxon>Acari</taxon>
        <taxon>Parasitiformes</taxon>
        <taxon>Ixodida</taxon>
        <taxon>Ixodoidea</taxon>
        <taxon>Ixodidae</taxon>
        <taxon>Rhipicephalinae</taxon>
        <taxon>Rhipicephalus</taxon>
        <taxon>Rhipicephalus</taxon>
    </lineage>
</organism>
<dbReference type="Pfam" id="PF15430">
    <property type="entry name" value="SVWC"/>
    <property type="match status" value="1"/>
</dbReference>
<name>A0A131Z477_RHIAP</name>
<reference evidence="5" key="1">
    <citation type="journal article" date="2016" name="Ticks Tick Borne Dis.">
        <title>De novo assembly and annotation of the salivary gland transcriptome of Rhipicephalus appendiculatus male and female ticks during blood feeding.</title>
        <authorList>
            <person name="de Castro M.H."/>
            <person name="de Klerk D."/>
            <person name="Pienaar R."/>
            <person name="Latif A.A."/>
            <person name="Rees D.J."/>
            <person name="Mans B.J."/>
        </authorList>
    </citation>
    <scope>NUCLEOTIDE SEQUENCE</scope>
    <source>
        <tissue evidence="5">Salivary glands</tissue>
    </source>
</reference>
<keyword evidence="2" id="KW-0964">Secreted</keyword>
<evidence type="ECO:0000313" key="5">
    <source>
        <dbReference type="EMBL" id="JAP84931.1"/>
    </source>
</evidence>
<dbReference type="InterPro" id="IPR029277">
    <property type="entry name" value="SVWC_dom"/>
</dbReference>
<dbReference type="GO" id="GO:0005576">
    <property type="term" value="C:extracellular region"/>
    <property type="evidence" value="ECO:0007669"/>
    <property type="project" value="UniProtKB-SubCell"/>
</dbReference>
<sequence length="102" mass="10667">MNIPAVGILLAVQVALVMTQVQCPVRYGQRGCTAFGQTIPAAGSANLRNPCVHVECSANRHRVTVTGCQDVAGLNQHPPGAPGGPWGDWPHCCSRCPALPRG</sequence>
<comment type="subcellular location">
    <subcellularLocation>
        <location evidence="1">Secreted</location>
    </subcellularLocation>
</comment>
<dbReference type="AlphaFoldDB" id="A0A131Z477"/>
<dbReference type="EMBL" id="GEDV01003626">
    <property type="protein sequence ID" value="JAP84931.1"/>
    <property type="molecule type" value="Transcribed_RNA"/>
</dbReference>
<evidence type="ECO:0000256" key="3">
    <source>
        <dbReference type="SAM" id="SignalP"/>
    </source>
</evidence>
<keyword evidence="3" id="KW-0732">Signal</keyword>
<proteinExistence type="predicted"/>
<evidence type="ECO:0000256" key="2">
    <source>
        <dbReference type="ARBA" id="ARBA00022525"/>
    </source>
</evidence>
<accession>A0A131Z477</accession>
<evidence type="ECO:0000259" key="4">
    <source>
        <dbReference type="Pfam" id="PF15430"/>
    </source>
</evidence>
<feature type="signal peptide" evidence="3">
    <location>
        <begin position="1"/>
        <end position="19"/>
    </location>
</feature>
<evidence type="ECO:0000256" key="1">
    <source>
        <dbReference type="ARBA" id="ARBA00004613"/>
    </source>
</evidence>
<feature type="chain" id="PRO_5007286654" evidence="3">
    <location>
        <begin position="20"/>
        <end position="102"/>
    </location>
</feature>
<protein>
    <submittedName>
        <fullName evidence="5">8.9 kDa family member</fullName>
    </submittedName>
</protein>
<feature type="domain" description="Single" evidence="4">
    <location>
        <begin position="32"/>
        <end position="95"/>
    </location>
</feature>